<proteinExistence type="predicted"/>
<organism evidence="1">
    <name type="scientific">Strombidium rassoulzadegani</name>
    <dbReference type="NCBI Taxonomy" id="1082188"/>
    <lineage>
        <taxon>Eukaryota</taxon>
        <taxon>Sar</taxon>
        <taxon>Alveolata</taxon>
        <taxon>Ciliophora</taxon>
        <taxon>Intramacronucleata</taxon>
        <taxon>Spirotrichea</taxon>
        <taxon>Oligotrichia</taxon>
        <taxon>Strombidiidae</taxon>
        <taxon>Strombidium</taxon>
    </lineage>
</organism>
<reference evidence="1" key="1">
    <citation type="submission" date="2021-01" db="EMBL/GenBank/DDBJ databases">
        <authorList>
            <person name="Corre E."/>
            <person name="Pelletier E."/>
            <person name="Niang G."/>
            <person name="Scheremetjew M."/>
            <person name="Finn R."/>
            <person name="Kale V."/>
            <person name="Holt S."/>
            <person name="Cochrane G."/>
            <person name="Meng A."/>
            <person name="Brown T."/>
            <person name="Cohen L."/>
        </authorList>
    </citation>
    <scope>NUCLEOTIDE SEQUENCE</scope>
    <source>
        <strain evidence="1">Ras09</strain>
    </source>
</reference>
<sequence>MGVLDVVQVAVVHRPEAQLPALAAAREHLLLVGVPLDGVDVVLVAGEFSDLFVHGSDVEELDQLVLGPGEQVNAVDWVPPHARHGRLMGLQLKEALAGVVARVPDAEGLIGAAGGDEGLEGVPVAGGDLGVVLLELGLLLGGHEVPHLGRPVSRAGGEFDGAHREGDLVDGRVRVSLELVLLHDLAVRINDVAVLVARHEELVVVGPLHGLHLLLMNVLALRLLEVHHVELDDLALARAHHHLLPVLRPPHQVQVQLVLVLAVAQLVRAHAAHHVLGGETLPARRLLRPVQVRVILVLGQQVLRVGGVGVDAGAVARVEVEVVVQLVVVDQLVGGVEGLLPRLGLLVPEEELVVPAAPLVLVEGLLDHLGVEVVAGVHAPLIY</sequence>
<gene>
    <name evidence="1" type="ORF">SRAS04492_LOCUS3755</name>
</gene>
<dbReference type="AlphaFoldDB" id="A0A7S3CM04"/>
<protein>
    <submittedName>
        <fullName evidence="1">Uncharacterized protein</fullName>
    </submittedName>
</protein>
<dbReference type="EMBL" id="HBIA01007272">
    <property type="protein sequence ID" value="CAE0231957.1"/>
    <property type="molecule type" value="Transcribed_RNA"/>
</dbReference>
<evidence type="ECO:0000313" key="1">
    <source>
        <dbReference type="EMBL" id="CAE0231957.1"/>
    </source>
</evidence>
<name>A0A7S3CM04_9SPIT</name>
<accession>A0A7S3CM04</accession>